<dbReference type="Proteomes" id="UP000472275">
    <property type="component" value="Chromosome 2"/>
</dbReference>
<evidence type="ECO:0000256" key="1">
    <source>
        <dbReference type="ARBA" id="ARBA00035204"/>
    </source>
</evidence>
<organism evidence="2 3">
    <name type="scientific">Aquila chrysaetos chrysaetos</name>
    <dbReference type="NCBI Taxonomy" id="223781"/>
    <lineage>
        <taxon>Eukaryota</taxon>
        <taxon>Metazoa</taxon>
        <taxon>Chordata</taxon>
        <taxon>Craniata</taxon>
        <taxon>Vertebrata</taxon>
        <taxon>Euteleostomi</taxon>
        <taxon>Archelosauria</taxon>
        <taxon>Archosauria</taxon>
        <taxon>Dinosauria</taxon>
        <taxon>Saurischia</taxon>
        <taxon>Theropoda</taxon>
        <taxon>Coelurosauria</taxon>
        <taxon>Aves</taxon>
        <taxon>Neognathae</taxon>
        <taxon>Neoaves</taxon>
        <taxon>Telluraves</taxon>
        <taxon>Accipitrimorphae</taxon>
        <taxon>Accipitriformes</taxon>
        <taxon>Accipitridae</taxon>
        <taxon>Accipitrinae</taxon>
        <taxon>Aquila</taxon>
    </lineage>
</organism>
<evidence type="ECO:0000313" key="3">
    <source>
        <dbReference type="Proteomes" id="UP000472275"/>
    </source>
</evidence>
<dbReference type="Gene3D" id="1.10.287.310">
    <property type="match status" value="1"/>
</dbReference>
<name>A0A663E9J4_AQUCH</name>
<dbReference type="InterPro" id="IPR036049">
    <property type="entry name" value="Ribosomal_uL29_sf"/>
</dbReference>
<protein>
    <recommendedName>
        <fullName evidence="1">Large ribosomal subunit protein uL29</fullName>
    </recommendedName>
</protein>
<sequence length="68" mass="7711">MQLDDEQLEQAQCHVVKVLGENDFKLSKIDVVSKSVARAMTVISQYQKENLRKFTKVEDTSLLSSGPR</sequence>
<dbReference type="GO" id="GO:0003729">
    <property type="term" value="F:mRNA binding"/>
    <property type="evidence" value="ECO:0007669"/>
    <property type="project" value="TreeGrafter"/>
</dbReference>
<dbReference type="InterPro" id="IPR045059">
    <property type="entry name" value="Ribosomal_uL29_euk"/>
</dbReference>
<dbReference type="GO" id="GO:0003735">
    <property type="term" value="F:structural constituent of ribosome"/>
    <property type="evidence" value="ECO:0007669"/>
    <property type="project" value="InterPro"/>
</dbReference>
<reference evidence="2" key="1">
    <citation type="submission" date="2025-08" db="UniProtKB">
        <authorList>
            <consortium name="Ensembl"/>
        </authorList>
    </citation>
    <scope>IDENTIFICATION</scope>
</reference>
<dbReference type="GO" id="GO:0006412">
    <property type="term" value="P:translation"/>
    <property type="evidence" value="ECO:0007669"/>
    <property type="project" value="InterPro"/>
</dbReference>
<dbReference type="GO" id="GO:0022625">
    <property type="term" value="C:cytosolic large ribosomal subunit"/>
    <property type="evidence" value="ECO:0007669"/>
    <property type="project" value="InterPro"/>
</dbReference>
<dbReference type="GO" id="GO:0000463">
    <property type="term" value="P:maturation of LSU-rRNA from tricistronic rRNA transcript (SSU-rRNA, 5.8S rRNA, LSU-rRNA)"/>
    <property type="evidence" value="ECO:0007669"/>
    <property type="project" value="InterPro"/>
</dbReference>
<keyword evidence="3" id="KW-1185">Reference proteome</keyword>
<dbReference type="AlphaFoldDB" id="A0A663E9J4"/>
<dbReference type="PANTHER" id="PTHR45722:SF2">
    <property type="entry name" value="LARGE RIBOSOMAL SUBUNIT PROTEIN UL29-RELATED"/>
    <property type="match status" value="1"/>
</dbReference>
<reference evidence="2" key="2">
    <citation type="submission" date="2025-09" db="UniProtKB">
        <authorList>
            <consortium name="Ensembl"/>
        </authorList>
    </citation>
    <scope>IDENTIFICATION</scope>
</reference>
<proteinExistence type="predicted"/>
<dbReference type="PANTHER" id="PTHR45722">
    <property type="entry name" value="60S RIBOSOMAL PROTEIN L35"/>
    <property type="match status" value="1"/>
</dbReference>
<dbReference type="InParanoid" id="A0A663E9J4"/>
<evidence type="ECO:0000313" key="2">
    <source>
        <dbReference type="Ensembl" id="ENSACCP00020008728.1"/>
    </source>
</evidence>
<dbReference type="Ensembl" id="ENSACCT00020009108.1">
    <property type="protein sequence ID" value="ENSACCP00020008728.1"/>
    <property type="gene ID" value="ENSACCG00020005944.1"/>
</dbReference>
<accession>A0A663E9J4</accession>